<evidence type="ECO:0000313" key="2">
    <source>
        <dbReference type="EMBL" id="RUS15799.1"/>
    </source>
</evidence>
<dbReference type="EMBL" id="RBNJ01025111">
    <property type="protein sequence ID" value="RUS15799.1"/>
    <property type="molecule type" value="Genomic_DNA"/>
</dbReference>
<dbReference type="PANTHER" id="PTHR42943">
    <property type="entry name" value="GLUTATHIONE S-TRANSFERASE KAPPA"/>
    <property type="match status" value="1"/>
</dbReference>
<protein>
    <recommendedName>
        <fullName evidence="1">DSBA-like thioredoxin domain-containing protein</fullName>
    </recommendedName>
</protein>
<dbReference type="GO" id="GO:0005739">
    <property type="term" value="C:mitochondrion"/>
    <property type="evidence" value="ECO:0007669"/>
    <property type="project" value="TreeGrafter"/>
</dbReference>
<proteinExistence type="predicted"/>
<feature type="domain" description="DSBA-like thioredoxin" evidence="1">
    <location>
        <begin position="127"/>
        <end position="200"/>
    </location>
</feature>
<gene>
    <name evidence="2" type="ORF">BC938DRAFT_476838</name>
</gene>
<organism evidence="2 3">
    <name type="scientific">Jimgerdemannia flammicorona</name>
    <dbReference type="NCBI Taxonomy" id="994334"/>
    <lineage>
        <taxon>Eukaryota</taxon>
        <taxon>Fungi</taxon>
        <taxon>Fungi incertae sedis</taxon>
        <taxon>Mucoromycota</taxon>
        <taxon>Mucoromycotina</taxon>
        <taxon>Endogonomycetes</taxon>
        <taxon>Endogonales</taxon>
        <taxon>Endogonaceae</taxon>
        <taxon>Jimgerdemannia</taxon>
    </lineage>
</organism>
<keyword evidence="3" id="KW-1185">Reference proteome</keyword>
<name>A0A433PE64_9FUNG</name>
<accession>A0A433PE64</accession>
<dbReference type="GO" id="GO:0004602">
    <property type="term" value="F:glutathione peroxidase activity"/>
    <property type="evidence" value="ECO:0007669"/>
    <property type="project" value="TreeGrafter"/>
</dbReference>
<dbReference type="GO" id="GO:0004364">
    <property type="term" value="F:glutathione transferase activity"/>
    <property type="evidence" value="ECO:0007669"/>
    <property type="project" value="TreeGrafter"/>
</dbReference>
<feature type="non-terminal residue" evidence="2">
    <location>
        <position position="1"/>
    </location>
</feature>
<sequence>GVVIANLIPARKRHFILHALPANVSFTIRIGTPIVPREVMSEQRLAYGGKDLQYWSQFWRAVEKQAGANPADVDARVDINWPSIFPIRSLLPLRVAILDERVIETICECRWEMSHRALRHSYSIPYQSSNISDPQILADLLTTHGFKGVELVRDAQENKDNVKERLIENNRRAIAQGACGVPTFQVDGGDVVWGQDRLNVSSARCDAIHTPRSQ</sequence>
<evidence type="ECO:0000313" key="3">
    <source>
        <dbReference type="Proteomes" id="UP000274822"/>
    </source>
</evidence>
<reference evidence="2 3" key="1">
    <citation type="journal article" date="2018" name="New Phytol.">
        <title>Phylogenomics of Endogonaceae and evolution of mycorrhizas within Mucoromycota.</title>
        <authorList>
            <person name="Chang Y."/>
            <person name="Desiro A."/>
            <person name="Na H."/>
            <person name="Sandor L."/>
            <person name="Lipzen A."/>
            <person name="Clum A."/>
            <person name="Barry K."/>
            <person name="Grigoriev I.V."/>
            <person name="Martin F.M."/>
            <person name="Stajich J.E."/>
            <person name="Smith M.E."/>
            <person name="Bonito G."/>
            <person name="Spatafora J.W."/>
        </authorList>
    </citation>
    <scope>NUCLEOTIDE SEQUENCE [LARGE SCALE GENOMIC DNA]</scope>
    <source>
        <strain evidence="2 3">AD002</strain>
    </source>
</reference>
<dbReference type="PANTHER" id="PTHR42943:SF4">
    <property type="entry name" value="C2H2-TYPE DOMAIN-CONTAINING PROTEIN"/>
    <property type="match status" value="1"/>
</dbReference>
<dbReference type="InterPro" id="IPR036249">
    <property type="entry name" value="Thioredoxin-like_sf"/>
</dbReference>
<dbReference type="GO" id="GO:0006749">
    <property type="term" value="P:glutathione metabolic process"/>
    <property type="evidence" value="ECO:0007669"/>
    <property type="project" value="TreeGrafter"/>
</dbReference>
<dbReference type="SUPFAM" id="SSF52833">
    <property type="entry name" value="Thioredoxin-like"/>
    <property type="match status" value="1"/>
</dbReference>
<comment type="caution">
    <text evidence="2">The sequence shown here is derived from an EMBL/GenBank/DDBJ whole genome shotgun (WGS) entry which is preliminary data.</text>
</comment>
<dbReference type="GO" id="GO:0005777">
    <property type="term" value="C:peroxisome"/>
    <property type="evidence" value="ECO:0007669"/>
    <property type="project" value="TreeGrafter"/>
</dbReference>
<dbReference type="Gene3D" id="3.40.30.10">
    <property type="entry name" value="Glutaredoxin"/>
    <property type="match status" value="1"/>
</dbReference>
<dbReference type="AlphaFoldDB" id="A0A433PE64"/>
<evidence type="ECO:0000259" key="1">
    <source>
        <dbReference type="Pfam" id="PF01323"/>
    </source>
</evidence>
<dbReference type="InterPro" id="IPR051924">
    <property type="entry name" value="GST_Kappa/NadH"/>
</dbReference>
<dbReference type="Proteomes" id="UP000274822">
    <property type="component" value="Unassembled WGS sequence"/>
</dbReference>
<dbReference type="Pfam" id="PF01323">
    <property type="entry name" value="DSBA"/>
    <property type="match status" value="1"/>
</dbReference>
<dbReference type="InterPro" id="IPR001853">
    <property type="entry name" value="DSBA-like_thioredoxin_dom"/>
</dbReference>